<evidence type="ECO:0000313" key="2">
    <source>
        <dbReference type="Proteomes" id="UP001293718"/>
    </source>
</evidence>
<dbReference type="EMBL" id="JAXOJX010000051">
    <property type="protein sequence ID" value="MDZ5459813.1"/>
    <property type="molecule type" value="Genomic_DNA"/>
</dbReference>
<gene>
    <name evidence="1" type="ORF">SM757_24845</name>
</gene>
<organism evidence="1 2">
    <name type="scientific">Azohydromonas lata</name>
    <dbReference type="NCBI Taxonomy" id="45677"/>
    <lineage>
        <taxon>Bacteria</taxon>
        <taxon>Pseudomonadati</taxon>
        <taxon>Pseudomonadota</taxon>
        <taxon>Betaproteobacteria</taxon>
        <taxon>Burkholderiales</taxon>
        <taxon>Sphaerotilaceae</taxon>
        <taxon>Azohydromonas</taxon>
    </lineage>
</organism>
<reference evidence="1 2" key="1">
    <citation type="submission" date="2023-11" db="EMBL/GenBank/DDBJ databases">
        <title>Draft genome of Azohydromonas lata strain H1 (DSM1123), a polyhydroxyalkanoate producer.</title>
        <authorList>
            <person name="Traversa D."/>
            <person name="D'Addabbo P."/>
            <person name="Pazzani C."/>
            <person name="Manzari C."/>
            <person name="Chiara M."/>
            <person name="Scrascia M."/>
        </authorList>
    </citation>
    <scope>NUCLEOTIDE SEQUENCE [LARGE SCALE GENOMIC DNA]</scope>
    <source>
        <strain evidence="1 2">H1</strain>
    </source>
</reference>
<proteinExistence type="predicted"/>
<dbReference type="RefSeq" id="WP_066341129.1">
    <property type="nucleotide sequence ID" value="NZ_JAXOJX010000051.1"/>
</dbReference>
<comment type="caution">
    <text evidence="1">The sequence shown here is derived from an EMBL/GenBank/DDBJ whole genome shotgun (WGS) entry which is preliminary data.</text>
</comment>
<accession>A0ABU5ILM1</accession>
<dbReference type="Proteomes" id="UP001293718">
    <property type="component" value="Unassembled WGS sequence"/>
</dbReference>
<keyword evidence="2" id="KW-1185">Reference proteome</keyword>
<protein>
    <submittedName>
        <fullName evidence="1">Uncharacterized protein</fullName>
    </submittedName>
</protein>
<name>A0ABU5ILM1_9BURK</name>
<sequence length="69" mass="6847">MTNDEWEQRLVNSATLQEQGTGCAACAGTGGWPGLGGGLGHWVPCKACDETGLQAAAAGLSADGLSARA</sequence>
<evidence type="ECO:0000313" key="1">
    <source>
        <dbReference type="EMBL" id="MDZ5459813.1"/>
    </source>
</evidence>